<dbReference type="EMBL" id="JARKHS020017911">
    <property type="protein sequence ID" value="KAK8772740.1"/>
    <property type="molecule type" value="Genomic_DNA"/>
</dbReference>
<organism evidence="2 3">
    <name type="scientific">Amblyomma americanum</name>
    <name type="common">Lone star tick</name>
    <dbReference type="NCBI Taxonomy" id="6943"/>
    <lineage>
        <taxon>Eukaryota</taxon>
        <taxon>Metazoa</taxon>
        <taxon>Ecdysozoa</taxon>
        <taxon>Arthropoda</taxon>
        <taxon>Chelicerata</taxon>
        <taxon>Arachnida</taxon>
        <taxon>Acari</taxon>
        <taxon>Parasitiformes</taxon>
        <taxon>Ixodida</taxon>
        <taxon>Ixodoidea</taxon>
        <taxon>Ixodidae</taxon>
        <taxon>Amblyomminae</taxon>
        <taxon>Amblyomma</taxon>
    </lineage>
</organism>
<dbReference type="AlphaFoldDB" id="A0AAQ4EDL0"/>
<gene>
    <name evidence="2" type="ORF">V5799_024020</name>
</gene>
<evidence type="ECO:0000313" key="3">
    <source>
        <dbReference type="Proteomes" id="UP001321473"/>
    </source>
</evidence>
<protein>
    <submittedName>
        <fullName evidence="2">Uncharacterized protein</fullName>
    </submittedName>
</protein>
<dbReference type="Proteomes" id="UP001321473">
    <property type="component" value="Unassembled WGS sequence"/>
</dbReference>
<feature type="compositionally biased region" description="Polar residues" evidence="1">
    <location>
        <begin position="1"/>
        <end position="19"/>
    </location>
</feature>
<comment type="caution">
    <text evidence="2">The sequence shown here is derived from an EMBL/GenBank/DDBJ whole genome shotgun (WGS) entry which is preliminary data.</text>
</comment>
<feature type="region of interest" description="Disordered" evidence="1">
    <location>
        <begin position="70"/>
        <end position="103"/>
    </location>
</feature>
<reference evidence="2 3" key="1">
    <citation type="journal article" date="2023" name="Arcadia Sci">
        <title>De novo assembly of a long-read Amblyomma americanum tick genome.</title>
        <authorList>
            <person name="Chou S."/>
            <person name="Poskanzer K.E."/>
            <person name="Rollins M."/>
            <person name="Thuy-Boun P.S."/>
        </authorList>
    </citation>
    <scope>NUCLEOTIDE SEQUENCE [LARGE SCALE GENOMIC DNA]</scope>
    <source>
        <strain evidence="2">F_SG_1</strain>
        <tissue evidence="2">Salivary glands</tissue>
    </source>
</reference>
<sequence length="238" mass="26536">MSTEASMVSAMSLSGTAGSTPRMVPMWPSGREVSKALTGVERSNHSHMTPAKDSSLEASAAMMLRCRLIRTSRAPGKEHRRSYNLPSPRPGEKETSGGAGRAPWNTWSVSKPLCSWPCVGPGSNPFHQDDSGYLLHERRAPSALCEVDHDELAPPQPSYWGFWRSVGVTEDNLAEVKENATLFEALREQKQAHLVIYKLTKASMREQHSILTTMRLSTRFQYELNTFQTIEFLTISQL</sequence>
<name>A0AAQ4EDL0_AMBAM</name>
<keyword evidence="3" id="KW-1185">Reference proteome</keyword>
<accession>A0AAQ4EDL0</accession>
<evidence type="ECO:0000313" key="2">
    <source>
        <dbReference type="EMBL" id="KAK8772740.1"/>
    </source>
</evidence>
<feature type="region of interest" description="Disordered" evidence="1">
    <location>
        <begin position="1"/>
        <end position="25"/>
    </location>
</feature>
<evidence type="ECO:0000256" key="1">
    <source>
        <dbReference type="SAM" id="MobiDB-lite"/>
    </source>
</evidence>
<proteinExistence type="predicted"/>